<keyword evidence="2" id="KW-1185">Reference proteome</keyword>
<dbReference type="RefSeq" id="WP_233088908.1">
    <property type="nucleotide sequence ID" value="NZ_BAABWN010000004.1"/>
</dbReference>
<organism evidence="1 2">
    <name type="scientific">Sessilibacter corallicola</name>
    <dbReference type="NCBI Taxonomy" id="2904075"/>
    <lineage>
        <taxon>Bacteria</taxon>
        <taxon>Pseudomonadati</taxon>
        <taxon>Pseudomonadota</taxon>
        <taxon>Gammaproteobacteria</taxon>
        <taxon>Cellvibrionales</taxon>
        <taxon>Cellvibrionaceae</taxon>
        <taxon>Sessilibacter</taxon>
    </lineage>
</organism>
<dbReference type="Proteomes" id="UP001465153">
    <property type="component" value="Unassembled WGS sequence"/>
</dbReference>
<name>A0ABQ0A7P6_9GAMM</name>
<reference evidence="1 2" key="1">
    <citation type="submission" date="2024-04" db="EMBL/GenBank/DDBJ databases">
        <title>Draft genome sequence of Sessilibacter corallicola NBRC 116591.</title>
        <authorList>
            <person name="Miyakawa T."/>
            <person name="Kusuya Y."/>
            <person name="Miura T."/>
        </authorList>
    </citation>
    <scope>NUCLEOTIDE SEQUENCE [LARGE SCALE GENOMIC DNA]</scope>
    <source>
        <strain evidence="1 2">KU-00831-HH</strain>
    </source>
</reference>
<proteinExistence type="predicted"/>
<dbReference type="EMBL" id="BAABWN010000004">
    <property type="protein sequence ID" value="GAA6167673.1"/>
    <property type="molecule type" value="Genomic_DNA"/>
</dbReference>
<evidence type="ECO:0000313" key="1">
    <source>
        <dbReference type="EMBL" id="GAA6167673.1"/>
    </source>
</evidence>
<comment type="caution">
    <text evidence="1">The sequence shown here is derived from an EMBL/GenBank/DDBJ whole genome shotgun (WGS) entry which is preliminary data.</text>
</comment>
<sequence>MKIHVEIDLTPQEARELFGMSAMDNAQRFFFDALQNQASQETHPLFDLYQTFLNQSREAVEKYTKSMETVGSNKSEK</sequence>
<evidence type="ECO:0000313" key="2">
    <source>
        <dbReference type="Proteomes" id="UP001465153"/>
    </source>
</evidence>
<protein>
    <submittedName>
        <fullName evidence="1">Uncharacterized protein</fullName>
    </submittedName>
</protein>
<gene>
    <name evidence="1" type="ORF">NBRC116591_14830</name>
</gene>
<accession>A0ABQ0A7P6</accession>